<keyword evidence="7" id="KW-1185">Reference proteome</keyword>
<dbReference type="AlphaFoldDB" id="A0A8S2AD28"/>
<sequence length="389" mass="44904">MANAASGMAVHDDCKLKFMELKAKRTFRTIVYKIEDKQVIVEKLGEPEQSYDDFAASLPADECRYCIYDFDFVTAENCQKSKIFFIAWSPDTAKVRDKMIYASSKDRFKRELDGIQVELQATDPTEMGLDANAASVMVVHDDCILKFLELKESRTFCSIVYKIEDNMQVIVEKLGEREQSYEDYVNSLPADECRYAIFDIEFVPGERKICFLGWSPETARMRNKMIYASSKDRFKRELDGIQVEFHATNPTDIGLDANAASVMVVHDDCIFKFLELKESRTFRSIVYKIEDNMQVIVEKLGEREQSYEEFANSLPADECRYAIFDIEFVPGERKICFIAWSPETASMRNKMIYASSKDKFKRELDGIQVEFHATNPTEIGLDVISRRIN</sequence>
<gene>
    <name evidence="6" type="ORF">AARE701A_LOCUS12673</name>
</gene>
<dbReference type="PROSITE" id="PS51263">
    <property type="entry name" value="ADF_H"/>
    <property type="match status" value="3"/>
</dbReference>
<dbReference type="CDD" id="cd11286">
    <property type="entry name" value="ADF_cofilin_like"/>
    <property type="match status" value="3"/>
</dbReference>
<dbReference type="InterPro" id="IPR017904">
    <property type="entry name" value="ADF/Cofilin"/>
</dbReference>
<evidence type="ECO:0000256" key="2">
    <source>
        <dbReference type="ARBA" id="ARBA00006844"/>
    </source>
</evidence>
<dbReference type="InterPro" id="IPR002108">
    <property type="entry name" value="ADF-H"/>
</dbReference>
<evidence type="ECO:0000313" key="7">
    <source>
        <dbReference type="Proteomes" id="UP000682877"/>
    </source>
</evidence>
<dbReference type="EMBL" id="LR999455">
    <property type="protein sequence ID" value="CAE6075273.1"/>
    <property type="molecule type" value="Genomic_DNA"/>
</dbReference>
<dbReference type="SUPFAM" id="SSF55753">
    <property type="entry name" value="Actin depolymerizing proteins"/>
    <property type="match status" value="3"/>
</dbReference>
<keyword evidence="3" id="KW-0009">Actin-binding</keyword>
<comment type="similarity">
    <text evidence="2">Belongs to the actin-binding proteins ADF family.</text>
</comment>
<evidence type="ECO:0000259" key="5">
    <source>
        <dbReference type="PROSITE" id="PS51263"/>
    </source>
</evidence>
<dbReference type="Gene3D" id="3.40.20.10">
    <property type="entry name" value="Severin"/>
    <property type="match status" value="3"/>
</dbReference>
<dbReference type="GO" id="GO:0003779">
    <property type="term" value="F:actin binding"/>
    <property type="evidence" value="ECO:0007669"/>
    <property type="project" value="UniProtKB-KW"/>
</dbReference>
<accession>A0A8S2AD28</accession>
<dbReference type="GO" id="GO:0030042">
    <property type="term" value="P:actin filament depolymerization"/>
    <property type="evidence" value="ECO:0007669"/>
    <property type="project" value="InterPro"/>
</dbReference>
<feature type="domain" description="ADF-H" evidence="5">
    <location>
        <begin position="135"/>
        <end position="263"/>
    </location>
</feature>
<feature type="domain" description="ADF-H" evidence="5">
    <location>
        <begin position="5"/>
        <end position="137"/>
    </location>
</feature>
<protein>
    <recommendedName>
        <fullName evidence="5">ADF-H domain-containing protein</fullName>
    </recommendedName>
</protein>
<evidence type="ECO:0000313" key="6">
    <source>
        <dbReference type="EMBL" id="CAE6075273.1"/>
    </source>
</evidence>
<dbReference type="PANTHER" id="PTHR11913">
    <property type="entry name" value="COFILIN-RELATED"/>
    <property type="match status" value="1"/>
</dbReference>
<feature type="domain" description="ADF-H" evidence="5">
    <location>
        <begin position="261"/>
        <end position="389"/>
    </location>
</feature>
<evidence type="ECO:0000256" key="1">
    <source>
        <dbReference type="ARBA" id="ARBA00004245"/>
    </source>
</evidence>
<dbReference type="InterPro" id="IPR029006">
    <property type="entry name" value="ADF-H/Gelsolin-like_dom_sf"/>
</dbReference>
<dbReference type="Proteomes" id="UP000682877">
    <property type="component" value="Chromosome 5"/>
</dbReference>
<comment type="subcellular location">
    <subcellularLocation>
        <location evidence="1">Cytoplasm</location>
        <location evidence="1">Cytoskeleton</location>
    </subcellularLocation>
</comment>
<keyword evidence="4" id="KW-0963">Cytoplasm</keyword>
<dbReference type="SMART" id="SM00102">
    <property type="entry name" value="ADF"/>
    <property type="match status" value="3"/>
</dbReference>
<proteinExistence type="inferred from homology"/>
<keyword evidence="4" id="KW-0206">Cytoskeleton</keyword>
<reference evidence="6" key="1">
    <citation type="submission" date="2021-01" db="EMBL/GenBank/DDBJ databases">
        <authorList>
            <person name="Bezrukov I."/>
        </authorList>
    </citation>
    <scope>NUCLEOTIDE SEQUENCE</scope>
</reference>
<evidence type="ECO:0000256" key="4">
    <source>
        <dbReference type="ARBA" id="ARBA00023212"/>
    </source>
</evidence>
<dbReference type="FunFam" id="3.40.20.10:FF:000025">
    <property type="entry name" value="Actin-depolymerizing factor 2"/>
    <property type="match status" value="1"/>
</dbReference>
<organism evidence="6 7">
    <name type="scientific">Arabidopsis arenosa</name>
    <name type="common">Sand rock-cress</name>
    <name type="synonym">Cardaminopsis arenosa</name>
    <dbReference type="NCBI Taxonomy" id="38785"/>
    <lineage>
        <taxon>Eukaryota</taxon>
        <taxon>Viridiplantae</taxon>
        <taxon>Streptophyta</taxon>
        <taxon>Embryophyta</taxon>
        <taxon>Tracheophyta</taxon>
        <taxon>Spermatophyta</taxon>
        <taxon>Magnoliopsida</taxon>
        <taxon>eudicotyledons</taxon>
        <taxon>Gunneridae</taxon>
        <taxon>Pentapetalae</taxon>
        <taxon>rosids</taxon>
        <taxon>malvids</taxon>
        <taxon>Brassicales</taxon>
        <taxon>Brassicaceae</taxon>
        <taxon>Camelineae</taxon>
        <taxon>Arabidopsis</taxon>
    </lineage>
</organism>
<evidence type="ECO:0000256" key="3">
    <source>
        <dbReference type="ARBA" id="ARBA00023203"/>
    </source>
</evidence>
<name>A0A8S2AD28_ARAAE</name>
<dbReference type="Pfam" id="PF00241">
    <property type="entry name" value="Cofilin_ADF"/>
    <property type="match status" value="3"/>
</dbReference>
<dbReference type="GO" id="GO:0015629">
    <property type="term" value="C:actin cytoskeleton"/>
    <property type="evidence" value="ECO:0007669"/>
    <property type="project" value="InterPro"/>
</dbReference>